<dbReference type="Gene3D" id="3.40.50.150">
    <property type="entry name" value="Vaccinia Virus protein VP39"/>
    <property type="match status" value="1"/>
</dbReference>
<dbReference type="GO" id="GO:0032259">
    <property type="term" value="P:methylation"/>
    <property type="evidence" value="ECO:0007669"/>
    <property type="project" value="UniProtKB-KW"/>
</dbReference>
<dbReference type="InterPro" id="IPR040758">
    <property type="entry name" value="PrmC_N"/>
</dbReference>
<dbReference type="RefSeq" id="WP_117313672.1">
    <property type="nucleotide sequence ID" value="NZ_JBHRUJ010000008.1"/>
</dbReference>
<comment type="catalytic activity">
    <reaction evidence="4 5">
        <text>L-glutaminyl-[peptide chain release factor] + S-adenosyl-L-methionine = N(5)-methyl-L-glutaminyl-[peptide chain release factor] + S-adenosyl-L-homocysteine + H(+)</text>
        <dbReference type="Rhea" id="RHEA:42896"/>
        <dbReference type="Rhea" id="RHEA-COMP:10271"/>
        <dbReference type="Rhea" id="RHEA-COMP:10272"/>
        <dbReference type="ChEBI" id="CHEBI:15378"/>
        <dbReference type="ChEBI" id="CHEBI:30011"/>
        <dbReference type="ChEBI" id="CHEBI:57856"/>
        <dbReference type="ChEBI" id="CHEBI:59789"/>
        <dbReference type="ChEBI" id="CHEBI:61891"/>
        <dbReference type="EC" id="2.1.1.297"/>
    </reaction>
</comment>
<accession>A0ABV7KM20</accession>
<dbReference type="InterPro" id="IPR004556">
    <property type="entry name" value="HemK-like"/>
</dbReference>
<dbReference type="Proteomes" id="UP001595625">
    <property type="component" value="Unassembled WGS sequence"/>
</dbReference>
<dbReference type="EC" id="2.1.1.297" evidence="5"/>
<dbReference type="InterPro" id="IPR007848">
    <property type="entry name" value="Small_mtfrase_dom"/>
</dbReference>
<gene>
    <name evidence="5 8" type="primary">prmC</name>
    <name evidence="8" type="ORF">ACFOEJ_05520</name>
</gene>
<feature type="binding site" evidence="5">
    <location>
        <begin position="190"/>
        <end position="193"/>
    </location>
    <ligand>
        <name>substrate</name>
    </ligand>
</feature>
<dbReference type="Pfam" id="PF17827">
    <property type="entry name" value="PrmC_N"/>
    <property type="match status" value="1"/>
</dbReference>
<evidence type="ECO:0000259" key="7">
    <source>
        <dbReference type="Pfam" id="PF17827"/>
    </source>
</evidence>
<comment type="caution">
    <text evidence="5">Lacks conserved residue(s) required for the propagation of feature annotation.</text>
</comment>
<evidence type="ECO:0000313" key="8">
    <source>
        <dbReference type="EMBL" id="MFC3210518.1"/>
    </source>
</evidence>
<dbReference type="NCBIfam" id="TIGR03534">
    <property type="entry name" value="RF_mod_PrmC"/>
    <property type="match status" value="1"/>
</dbReference>
<dbReference type="InterPro" id="IPR002052">
    <property type="entry name" value="DNA_methylase_N6_adenine_CS"/>
</dbReference>
<dbReference type="InterPro" id="IPR019874">
    <property type="entry name" value="RF_methyltr_PrmC"/>
</dbReference>
<dbReference type="GO" id="GO:0102559">
    <property type="term" value="F:peptide chain release factor N(5)-glutamine methyltransferase activity"/>
    <property type="evidence" value="ECO:0007669"/>
    <property type="project" value="UniProtKB-EC"/>
</dbReference>
<organism evidence="8 9">
    <name type="scientific">Planomicrobium okeanokoites</name>
    <name type="common">Planococcus okeanokoites</name>
    <name type="synonym">Flavobacterium okeanokoites</name>
    <dbReference type="NCBI Taxonomy" id="244"/>
    <lineage>
        <taxon>Bacteria</taxon>
        <taxon>Bacillati</taxon>
        <taxon>Bacillota</taxon>
        <taxon>Bacilli</taxon>
        <taxon>Bacillales</taxon>
        <taxon>Caryophanaceae</taxon>
        <taxon>Planomicrobium</taxon>
    </lineage>
</organism>
<name>A0ABV7KM20_PLAOK</name>
<reference evidence="9" key="1">
    <citation type="journal article" date="2019" name="Int. J. Syst. Evol. Microbiol.">
        <title>The Global Catalogue of Microorganisms (GCM) 10K type strain sequencing project: providing services to taxonomists for standard genome sequencing and annotation.</title>
        <authorList>
            <consortium name="The Broad Institute Genomics Platform"/>
            <consortium name="The Broad Institute Genome Sequencing Center for Infectious Disease"/>
            <person name="Wu L."/>
            <person name="Ma J."/>
        </authorList>
    </citation>
    <scope>NUCLEOTIDE SEQUENCE [LARGE SCALE GENOMIC DNA]</scope>
    <source>
        <strain evidence="9">CCM 320</strain>
    </source>
</reference>
<dbReference type="InterPro" id="IPR029063">
    <property type="entry name" value="SAM-dependent_MTases_sf"/>
</dbReference>
<dbReference type="HAMAP" id="MF_02126">
    <property type="entry name" value="RF_methyltr_PrmC"/>
    <property type="match status" value="1"/>
</dbReference>
<sequence>MHKPHKIFEALNRASSYLLDNGREEAAAGILLQHTLELSRAGLLASLRDEMDDDSFVKFWDLIERHANGTPVQHLTGYEMFYGRKFLVNSDVLIPRPETEELVEEALELIQKHIPEPSPTIADIGTGSGIIAITMKQEMPSSKVTATDISQKALDTAQKNAVELGADIEFKLGDLLAPLAGRKSDVILSNPPYIAYSEAEAMSDSVKDFEPHSALFAEQEGLALYQHMMEDLPERLNKPGVIGLEIGHLQGEAVENMLKKAFPQAKIYCKKDINKNDRMVFCINT</sequence>
<comment type="function">
    <text evidence="5">Methylates the class 1 translation termination release factors RF1/PrfA and RF2/PrfB on the glutamine residue of the universally conserved GGQ motif.</text>
</comment>
<evidence type="ECO:0000313" key="9">
    <source>
        <dbReference type="Proteomes" id="UP001595625"/>
    </source>
</evidence>
<dbReference type="NCBIfam" id="TIGR00536">
    <property type="entry name" value="hemK_fam"/>
    <property type="match status" value="1"/>
</dbReference>
<comment type="caution">
    <text evidence="8">The sequence shown here is derived from an EMBL/GenBank/DDBJ whole genome shotgun (WGS) entry which is preliminary data.</text>
</comment>
<protein>
    <recommendedName>
        <fullName evidence="5">Release factor glutamine methyltransferase</fullName>
        <shortName evidence="5">RF MTase</shortName>
        <ecNumber evidence="5">2.1.1.297</ecNumber>
    </recommendedName>
    <alternativeName>
        <fullName evidence="5">N5-glutamine methyltransferase PrmC</fullName>
    </alternativeName>
    <alternativeName>
        <fullName evidence="5">Protein-(glutamine-N5) MTase PrmC</fullName>
    </alternativeName>
    <alternativeName>
        <fullName evidence="5">Protein-glutamine N-methyltransferase PrmC</fullName>
    </alternativeName>
</protein>
<feature type="domain" description="Release factor glutamine methyltransferase N-terminal" evidence="7">
    <location>
        <begin position="9"/>
        <end position="77"/>
    </location>
</feature>
<evidence type="ECO:0000256" key="2">
    <source>
        <dbReference type="ARBA" id="ARBA00022679"/>
    </source>
</evidence>
<evidence type="ECO:0000256" key="1">
    <source>
        <dbReference type="ARBA" id="ARBA00022603"/>
    </source>
</evidence>
<feature type="binding site" evidence="5">
    <location>
        <position position="148"/>
    </location>
    <ligand>
        <name>S-adenosyl-L-methionine</name>
        <dbReference type="ChEBI" id="CHEBI:59789"/>
    </ligand>
</feature>
<evidence type="ECO:0000256" key="3">
    <source>
        <dbReference type="ARBA" id="ARBA00022691"/>
    </source>
</evidence>
<dbReference type="CDD" id="cd02440">
    <property type="entry name" value="AdoMet_MTases"/>
    <property type="match status" value="1"/>
</dbReference>
<keyword evidence="2 5" id="KW-0808">Transferase</keyword>
<evidence type="ECO:0000256" key="4">
    <source>
        <dbReference type="ARBA" id="ARBA00048391"/>
    </source>
</evidence>
<dbReference type="PROSITE" id="PS00092">
    <property type="entry name" value="N6_MTASE"/>
    <property type="match status" value="1"/>
</dbReference>
<evidence type="ECO:0000256" key="5">
    <source>
        <dbReference type="HAMAP-Rule" id="MF_02126"/>
    </source>
</evidence>
<keyword evidence="3 5" id="KW-0949">S-adenosyl-L-methionine</keyword>
<feature type="binding site" evidence="5">
    <location>
        <begin position="125"/>
        <end position="129"/>
    </location>
    <ligand>
        <name>S-adenosyl-L-methionine</name>
        <dbReference type="ChEBI" id="CHEBI:59789"/>
    </ligand>
</feature>
<proteinExistence type="inferred from homology"/>
<keyword evidence="9" id="KW-1185">Reference proteome</keyword>
<evidence type="ECO:0000259" key="6">
    <source>
        <dbReference type="Pfam" id="PF05175"/>
    </source>
</evidence>
<feature type="binding site" evidence="5">
    <location>
        <position position="190"/>
    </location>
    <ligand>
        <name>S-adenosyl-L-methionine</name>
        <dbReference type="ChEBI" id="CHEBI:59789"/>
    </ligand>
</feature>
<dbReference type="Gene3D" id="1.10.8.10">
    <property type="entry name" value="DNA helicase RuvA subunit, C-terminal domain"/>
    <property type="match status" value="1"/>
</dbReference>
<dbReference type="InterPro" id="IPR050320">
    <property type="entry name" value="N5-glutamine_MTase"/>
</dbReference>
<dbReference type="PANTHER" id="PTHR18895:SF74">
    <property type="entry name" value="MTRF1L RELEASE FACTOR GLUTAMINE METHYLTRANSFERASE"/>
    <property type="match status" value="1"/>
</dbReference>
<dbReference type="SUPFAM" id="SSF53335">
    <property type="entry name" value="S-adenosyl-L-methionine-dependent methyltransferases"/>
    <property type="match status" value="1"/>
</dbReference>
<dbReference type="PANTHER" id="PTHR18895">
    <property type="entry name" value="HEMK METHYLTRANSFERASE"/>
    <property type="match status" value="1"/>
</dbReference>
<dbReference type="EMBL" id="JBHRUJ010000008">
    <property type="protein sequence ID" value="MFC3210518.1"/>
    <property type="molecule type" value="Genomic_DNA"/>
</dbReference>
<comment type="similarity">
    <text evidence="5">Belongs to the protein N5-glutamine methyltransferase family. PrmC subfamily.</text>
</comment>
<dbReference type="Pfam" id="PF05175">
    <property type="entry name" value="MTS"/>
    <property type="match status" value="1"/>
</dbReference>
<feature type="domain" description="Methyltransferase small" evidence="6">
    <location>
        <begin position="106"/>
        <end position="198"/>
    </location>
</feature>
<keyword evidence="1 5" id="KW-0489">Methyltransferase</keyword>